<keyword evidence="3" id="KW-1185">Reference proteome</keyword>
<dbReference type="Pfam" id="PF06314">
    <property type="entry name" value="ADC"/>
    <property type="match status" value="1"/>
</dbReference>
<dbReference type="Proteomes" id="UP001160550">
    <property type="component" value="Unassembled WGS sequence"/>
</dbReference>
<name>A0ABT6MNQ5_9GAMM</name>
<dbReference type="RefSeq" id="WP_280941425.1">
    <property type="nucleotide sequence ID" value="NZ_JARYGX010000009.1"/>
</dbReference>
<dbReference type="InterPro" id="IPR010451">
    <property type="entry name" value="Acetoacetate_decarboxylase"/>
</dbReference>
<reference evidence="2" key="1">
    <citation type="journal article" date="2007" name="Int. J. Syst. Evol. Microbiol.">
        <title>Luteimonas composti sp. nov., a moderately thermophilic bacterium isolated from food waste.</title>
        <authorList>
            <person name="Young C.C."/>
            <person name="Kampfer P."/>
            <person name="Chen W.M."/>
            <person name="Yen W.S."/>
            <person name="Arun A.B."/>
            <person name="Lai W.A."/>
            <person name="Shen F.T."/>
            <person name="Rekha P.D."/>
            <person name="Lin K.Y."/>
            <person name="Chou J.H."/>
        </authorList>
    </citation>
    <scope>NUCLEOTIDE SEQUENCE</scope>
    <source>
        <strain evidence="2">CC-YY355</strain>
    </source>
</reference>
<gene>
    <name evidence="2" type="ORF">QF205_03885</name>
</gene>
<sequence length="276" mass="31032">MTSSSRTKHVFPPSASITPDAPTHVPTGIQARREGWSGPFLSSPINEPPHRMELARNIMVEFEPDPEAAFACIPDPLIWEEGTTAVAMIGDNRQMPTSQKFQEGMVLLQARFNDMVGTYIPYIWTSTDEAMLAAREVSGRPKTICDHNELQIMGSQARAEITRRGETLMRISVALEKPGSPKDLPFSRDWLSVRKILMPQKGKPALKQIIHNATGGSFSCGMLWEGRGFVEFPGQGFSAVHQLKPRKILRAWMVEMSWNLDWGNIIWENWVNPLHP</sequence>
<proteinExistence type="predicted"/>
<evidence type="ECO:0000313" key="2">
    <source>
        <dbReference type="EMBL" id="MDH7452224.1"/>
    </source>
</evidence>
<dbReference type="SUPFAM" id="SSF160104">
    <property type="entry name" value="Acetoacetate decarboxylase-like"/>
    <property type="match status" value="1"/>
</dbReference>
<reference evidence="2" key="2">
    <citation type="submission" date="2023-04" db="EMBL/GenBank/DDBJ databases">
        <authorList>
            <person name="Sun J.-Q."/>
        </authorList>
    </citation>
    <scope>NUCLEOTIDE SEQUENCE</scope>
    <source>
        <strain evidence="2">CC-YY355</strain>
    </source>
</reference>
<accession>A0ABT6MNQ5</accession>
<dbReference type="InterPro" id="IPR023375">
    <property type="entry name" value="ADC_dom_sf"/>
</dbReference>
<evidence type="ECO:0000313" key="3">
    <source>
        <dbReference type="Proteomes" id="UP001160550"/>
    </source>
</evidence>
<comment type="caution">
    <text evidence="2">The sequence shown here is derived from an EMBL/GenBank/DDBJ whole genome shotgun (WGS) entry which is preliminary data.</text>
</comment>
<dbReference type="EMBL" id="JARYGX010000009">
    <property type="protein sequence ID" value="MDH7452224.1"/>
    <property type="molecule type" value="Genomic_DNA"/>
</dbReference>
<dbReference type="Gene3D" id="2.40.400.10">
    <property type="entry name" value="Acetoacetate decarboxylase-like"/>
    <property type="match status" value="1"/>
</dbReference>
<protein>
    <submittedName>
        <fullName evidence="2">Acetoacetate decarboxylase family protein</fullName>
    </submittedName>
</protein>
<evidence type="ECO:0000256" key="1">
    <source>
        <dbReference type="SAM" id="MobiDB-lite"/>
    </source>
</evidence>
<feature type="region of interest" description="Disordered" evidence="1">
    <location>
        <begin position="1"/>
        <end position="27"/>
    </location>
</feature>
<organism evidence="2 3">
    <name type="scientific">Luteimonas composti</name>
    <dbReference type="NCBI Taxonomy" id="398257"/>
    <lineage>
        <taxon>Bacteria</taxon>
        <taxon>Pseudomonadati</taxon>
        <taxon>Pseudomonadota</taxon>
        <taxon>Gammaproteobacteria</taxon>
        <taxon>Lysobacterales</taxon>
        <taxon>Lysobacteraceae</taxon>
        <taxon>Luteimonas</taxon>
    </lineage>
</organism>